<keyword evidence="2" id="KW-1185">Reference proteome</keyword>
<evidence type="ECO:0000313" key="1">
    <source>
        <dbReference type="EMBL" id="QKZ07821.1"/>
    </source>
</evidence>
<dbReference type="GO" id="GO:0051213">
    <property type="term" value="F:dioxygenase activity"/>
    <property type="evidence" value="ECO:0007669"/>
    <property type="project" value="UniProtKB-KW"/>
</dbReference>
<evidence type="ECO:0000313" key="2">
    <source>
        <dbReference type="Proteomes" id="UP000509568"/>
    </source>
</evidence>
<dbReference type="AlphaFoldDB" id="A0A7D5DE90"/>
<dbReference type="Gene3D" id="2.60.120.620">
    <property type="entry name" value="q2cbj1_9rhob like domain"/>
    <property type="match status" value="1"/>
</dbReference>
<keyword evidence="1" id="KW-0223">Dioxygenase</keyword>
<dbReference type="Proteomes" id="UP000509568">
    <property type="component" value="Chromosome"/>
</dbReference>
<dbReference type="EMBL" id="CP056030">
    <property type="protein sequence ID" value="QKZ07821.1"/>
    <property type="molecule type" value="Genomic_DNA"/>
</dbReference>
<dbReference type="InterPro" id="IPR018724">
    <property type="entry name" value="2OG-Fe_dioxygenase"/>
</dbReference>
<name>A0A7D5DE90_9PSED</name>
<accession>A0A7D5DE90</accession>
<proteinExistence type="predicted"/>
<dbReference type="KEGG" id="pez:HWQ56_28620"/>
<gene>
    <name evidence="1" type="ORF">HWQ56_28620</name>
</gene>
<keyword evidence="1" id="KW-0560">Oxidoreductase</keyword>
<dbReference type="Pfam" id="PF10014">
    <property type="entry name" value="2OG-Fe_Oxy_2"/>
    <property type="match status" value="1"/>
</dbReference>
<organism evidence="1 2">
    <name type="scientific">Pseudomonas eucalypticola</name>
    <dbReference type="NCBI Taxonomy" id="2599595"/>
    <lineage>
        <taxon>Bacteria</taxon>
        <taxon>Pseudomonadati</taxon>
        <taxon>Pseudomonadota</taxon>
        <taxon>Gammaproteobacteria</taxon>
        <taxon>Pseudomonadales</taxon>
        <taxon>Pseudomonadaceae</taxon>
        <taxon>Pseudomonas</taxon>
    </lineage>
</organism>
<protein>
    <submittedName>
        <fullName evidence="1">2OG-Fe dioxygenase family protein</fullName>
    </submittedName>
</protein>
<reference evidence="1 2" key="1">
    <citation type="submission" date="2020-06" db="EMBL/GenBank/DDBJ databases">
        <title>Pseudomonas eucalypticola sp. nov., an endophyte of Eucalyptus dunnii leaves with biocontrol ability of eucalyptus leaf blight.</title>
        <authorList>
            <person name="Liu Y."/>
            <person name="Song Z."/>
            <person name="Zeng H."/>
            <person name="Lu M."/>
            <person name="Wang X."/>
            <person name="Lian X."/>
            <person name="Zhang Q."/>
        </authorList>
    </citation>
    <scope>NUCLEOTIDE SEQUENCE [LARGE SCALE GENOMIC DNA]</scope>
    <source>
        <strain evidence="1 2">NP-1</strain>
    </source>
</reference>
<sequence length="90" mass="10151">MAASPTPEGVHRDGLNFVFMMMVNRVNVVNGEISICDRHKRPLSRYTLSEAMEVAIVNDEQTLHGVTPIIQLDPLQPAYRDVLVITFSKR</sequence>